<feature type="region of interest" description="Disordered" evidence="1">
    <location>
        <begin position="105"/>
        <end position="143"/>
    </location>
</feature>
<proteinExistence type="predicted"/>
<feature type="compositionally biased region" description="Pro residues" evidence="1">
    <location>
        <begin position="270"/>
        <end position="282"/>
    </location>
</feature>
<dbReference type="AlphaFoldDB" id="A0A9W9AKB8"/>
<dbReference type="SUPFAM" id="SSF52113">
    <property type="entry name" value="BRCT domain"/>
    <property type="match status" value="1"/>
</dbReference>
<feature type="compositionally biased region" description="Basic and acidic residues" evidence="1">
    <location>
        <begin position="642"/>
        <end position="655"/>
    </location>
</feature>
<reference evidence="3" key="1">
    <citation type="submission" date="2022-08" db="EMBL/GenBank/DDBJ databases">
        <authorList>
            <consortium name="DOE Joint Genome Institute"/>
            <person name="Min B."/>
            <person name="Riley R."/>
            <person name="Sierra-Patev S."/>
            <person name="Naranjo-Ortiz M."/>
            <person name="Looney B."/>
            <person name="Konkel Z."/>
            <person name="Slot J.C."/>
            <person name="Sakamoto Y."/>
            <person name="Steenwyk J.L."/>
            <person name="Rokas A."/>
            <person name="Carro J."/>
            <person name="Camarero S."/>
            <person name="Ferreira P."/>
            <person name="Molpeceres G."/>
            <person name="Ruiz-Duenas F.J."/>
            <person name="Serrano A."/>
            <person name="Henrissat B."/>
            <person name="Drula E."/>
            <person name="Hughes K.W."/>
            <person name="Mata J.L."/>
            <person name="Ishikawa N.K."/>
            <person name="Vargas-Isla R."/>
            <person name="Ushijima S."/>
            <person name="Smith C.A."/>
            <person name="Ahrendt S."/>
            <person name="Andreopoulos W."/>
            <person name="He G."/>
            <person name="Labutti K."/>
            <person name="Lipzen A."/>
            <person name="Ng V."/>
            <person name="Sandor L."/>
            <person name="Barry K."/>
            <person name="Martinez A.T."/>
            <person name="Xiao Y."/>
            <person name="Gibbons J.G."/>
            <person name="Terashima K."/>
            <person name="Hibbett D.S."/>
            <person name="Grigoriev I.V."/>
        </authorList>
    </citation>
    <scope>NUCLEOTIDE SEQUENCE</scope>
    <source>
        <strain evidence="3">Sp2 HRB7682 ss15</strain>
    </source>
</reference>
<gene>
    <name evidence="3" type="ORF">C8J55DRAFT_28627</name>
</gene>
<feature type="region of interest" description="Disordered" evidence="1">
    <location>
        <begin position="530"/>
        <end position="551"/>
    </location>
</feature>
<comment type="caution">
    <text evidence="3">The sequence shown here is derived from an EMBL/GenBank/DDBJ whole genome shotgun (WGS) entry which is preliminary data.</text>
</comment>
<accession>A0A9W9AKB8</accession>
<dbReference type="Pfam" id="PF16589">
    <property type="entry name" value="BRCT_2"/>
    <property type="match status" value="1"/>
</dbReference>
<evidence type="ECO:0000313" key="3">
    <source>
        <dbReference type="EMBL" id="KAJ4484779.1"/>
    </source>
</evidence>
<feature type="region of interest" description="Disordered" evidence="1">
    <location>
        <begin position="262"/>
        <end position="339"/>
    </location>
</feature>
<organism evidence="3 4">
    <name type="scientific">Lentinula lateritia</name>
    <dbReference type="NCBI Taxonomy" id="40482"/>
    <lineage>
        <taxon>Eukaryota</taxon>
        <taxon>Fungi</taxon>
        <taxon>Dikarya</taxon>
        <taxon>Basidiomycota</taxon>
        <taxon>Agaricomycotina</taxon>
        <taxon>Agaricomycetes</taxon>
        <taxon>Agaricomycetidae</taxon>
        <taxon>Agaricales</taxon>
        <taxon>Marasmiineae</taxon>
        <taxon>Omphalotaceae</taxon>
        <taxon>Lentinula</taxon>
    </lineage>
</organism>
<dbReference type="InterPro" id="IPR036420">
    <property type="entry name" value="BRCT_dom_sf"/>
</dbReference>
<dbReference type="EMBL" id="JANVFS010000011">
    <property type="protein sequence ID" value="KAJ4484779.1"/>
    <property type="molecule type" value="Genomic_DNA"/>
</dbReference>
<sequence length="727" mass="80811">MDASVTEEPVLNIFVDSSGIPLRIFVEDSPLGPTSVNRLKIYGARITPTIQNAQYIIIESNSSFSGHHYERNLEGKILDSSWIGKCIGARRILLEDDDWGGCAITNTAQGEQAPPDSQYLPPRLMRRPDPRSGPLSAPDIPSTFQFNPTAGVIPFLPQSHTSSNTPTSSRGTTAEPAFVARQQQDAQSPHPHTPQITPSPSFQAPSFMQTGAMLPSAFSLNPHLLQMVPNQFQDQNFFMALADVYRANMMNLAALSQFHQPQQPSYSFPEAPPDTTPAPVPAPASSKAKSTESHSGPSMASSSLPSKELSRNDKGKQKASPPPSSSSTRSFPEPQTPIFTRNGKSVMFFVQIDLSQRHDLVNQIKKNGGAISNELDKADYAILSSRSKTFATLFRTSTASGIPAVISSFVHDCVRKGRVLSHDPKYLVEAPRRQGRPPSDDVGSSNKLKADDVRKGKAPHDDIGPSKKRKVEVARKEKVQHTPYAKKKLKAEAEPTQDIPSAKKSKAEVERLINEREQVKKREISAVDKISESKQRIPSPPPPPENTRVFSNNGGYAYPPLEREYVETYAKVLFERDHLISNAKIAQKLYQKMPHHTAKSWNTTVGGQLREVIDKARKRAGITYRKNAYNEKLGLQPPSTEDGDKFAKRQELSGSDSKDRDIEFIAQFFAEGEANDVDEQDDNRAALWERLHARAKWRTASSWEEFYEENHLEVKRHFGEITGQETE</sequence>
<feature type="domain" description="BRCT" evidence="2">
    <location>
        <begin position="356"/>
        <end position="427"/>
    </location>
</feature>
<name>A0A9W9AKB8_9AGAR</name>
<feature type="compositionally biased region" description="Polar residues" evidence="1">
    <location>
        <begin position="194"/>
        <end position="207"/>
    </location>
</feature>
<dbReference type="Proteomes" id="UP001150238">
    <property type="component" value="Unassembled WGS sequence"/>
</dbReference>
<feature type="region of interest" description="Disordered" evidence="1">
    <location>
        <begin position="425"/>
        <end position="507"/>
    </location>
</feature>
<feature type="domain" description="BRCT" evidence="2">
    <location>
        <begin position="39"/>
        <end position="97"/>
    </location>
</feature>
<protein>
    <recommendedName>
        <fullName evidence="2">BRCT domain-containing protein</fullName>
    </recommendedName>
</protein>
<evidence type="ECO:0000256" key="1">
    <source>
        <dbReference type="SAM" id="MobiDB-lite"/>
    </source>
</evidence>
<feature type="compositionally biased region" description="Low complexity" evidence="1">
    <location>
        <begin position="283"/>
        <end position="307"/>
    </location>
</feature>
<dbReference type="Gene3D" id="3.40.50.10190">
    <property type="entry name" value="BRCT domain"/>
    <property type="match status" value="1"/>
</dbReference>
<reference evidence="3" key="2">
    <citation type="journal article" date="2023" name="Proc. Natl. Acad. Sci. U.S.A.">
        <title>A global phylogenomic analysis of the shiitake genus Lentinula.</title>
        <authorList>
            <person name="Sierra-Patev S."/>
            <person name="Min B."/>
            <person name="Naranjo-Ortiz M."/>
            <person name="Looney B."/>
            <person name="Konkel Z."/>
            <person name="Slot J.C."/>
            <person name="Sakamoto Y."/>
            <person name="Steenwyk J.L."/>
            <person name="Rokas A."/>
            <person name="Carro J."/>
            <person name="Camarero S."/>
            <person name="Ferreira P."/>
            <person name="Molpeceres G."/>
            <person name="Ruiz-Duenas F.J."/>
            <person name="Serrano A."/>
            <person name="Henrissat B."/>
            <person name="Drula E."/>
            <person name="Hughes K.W."/>
            <person name="Mata J.L."/>
            <person name="Ishikawa N.K."/>
            <person name="Vargas-Isla R."/>
            <person name="Ushijima S."/>
            <person name="Smith C.A."/>
            <person name="Donoghue J."/>
            <person name="Ahrendt S."/>
            <person name="Andreopoulos W."/>
            <person name="He G."/>
            <person name="LaButti K."/>
            <person name="Lipzen A."/>
            <person name="Ng V."/>
            <person name="Riley R."/>
            <person name="Sandor L."/>
            <person name="Barry K."/>
            <person name="Martinez A.T."/>
            <person name="Xiao Y."/>
            <person name="Gibbons J.G."/>
            <person name="Terashima K."/>
            <person name="Grigoriev I.V."/>
            <person name="Hibbett D."/>
        </authorList>
    </citation>
    <scope>NUCLEOTIDE SEQUENCE</scope>
    <source>
        <strain evidence="3">Sp2 HRB7682 ss15</strain>
    </source>
</reference>
<evidence type="ECO:0000313" key="4">
    <source>
        <dbReference type="Proteomes" id="UP001150238"/>
    </source>
</evidence>
<feature type="region of interest" description="Disordered" evidence="1">
    <location>
        <begin position="180"/>
        <end position="207"/>
    </location>
</feature>
<feature type="region of interest" description="Disordered" evidence="1">
    <location>
        <begin position="631"/>
        <end position="655"/>
    </location>
</feature>
<dbReference type="PROSITE" id="PS50172">
    <property type="entry name" value="BRCT"/>
    <property type="match status" value="2"/>
</dbReference>
<feature type="compositionally biased region" description="Basic and acidic residues" evidence="1">
    <location>
        <begin position="448"/>
        <end position="480"/>
    </location>
</feature>
<evidence type="ECO:0000259" key="2">
    <source>
        <dbReference type="PROSITE" id="PS50172"/>
    </source>
</evidence>
<dbReference type="InterPro" id="IPR001357">
    <property type="entry name" value="BRCT_dom"/>
</dbReference>
<dbReference type="SMART" id="SM00292">
    <property type="entry name" value="BRCT"/>
    <property type="match status" value="2"/>
</dbReference>